<proteinExistence type="predicted"/>
<dbReference type="AlphaFoldDB" id="A0A562I1I5"/>
<keyword evidence="2" id="KW-1185">Reference proteome</keyword>
<evidence type="ECO:0000313" key="1">
    <source>
        <dbReference type="EMBL" id="TWH64909.1"/>
    </source>
</evidence>
<dbReference type="Gene3D" id="3.40.30.10">
    <property type="entry name" value="Glutaredoxin"/>
    <property type="match status" value="1"/>
</dbReference>
<dbReference type="SUPFAM" id="SSF52833">
    <property type="entry name" value="Thioredoxin-like"/>
    <property type="match status" value="1"/>
</dbReference>
<comment type="caution">
    <text evidence="1">The sequence shown here is derived from an EMBL/GenBank/DDBJ whole genome shotgun (WGS) entry which is preliminary data.</text>
</comment>
<accession>A0A562I1I5</accession>
<organism evidence="1 2">
    <name type="scientific">Azomonas agilis</name>
    <dbReference type="NCBI Taxonomy" id="116849"/>
    <lineage>
        <taxon>Bacteria</taxon>
        <taxon>Pseudomonadati</taxon>
        <taxon>Pseudomonadota</taxon>
        <taxon>Gammaproteobacteria</taxon>
        <taxon>Pseudomonadales</taxon>
        <taxon>Pseudomonadaceae</taxon>
        <taxon>Azomonas</taxon>
    </lineage>
</organism>
<dbReference type="OrthoDB" id="8537427at2"/>
<dbReference type="Pfam" id="PF05768">
    <property type="entry name" value="Glrx-like"/>
    <property type="match status" value="1"/>
</dbReference>
<reference evidence="1 2" key="1">
    <citation type="submission" date="2019-07" db="EMBL/GenBank/DDBJ databases">
        <title>Genomic Encyclopedia of Type Strains, Phase I: the one thousand microbial genomes (KMG-I) project.</title>
        <authorList>
            <person name="Kyrpides N."/>
        </authorList>
    </citation>
    <scope>NUCLEOTIDE SEQUENCE [LARGE SCALE GENOMIC DNA]</scope>
    <source>
        <strain evidence="1 2">DSM 375</strain>
    </source>
</reference>
<dbReference type="InterPro" id="IPR036249">
    <property type="entry name" value="Thioredoxin-like_sf"/>
</dbReference>
<dbReference type="EMBL" id="VLKG01000006">
    <property type="protein sequence ID" value="TWH64909.1"/>
    <property type="molecule type" value="Genomic_DNA"/>
</dbReference>
<gene>
    <name evidence="1" type="ORF">LX59_01851</name>
</gene>
<sequence>MVSGWVNQAWPNCQLLGTVGCHLCEQAEALLMPWVAYGLQVECVDITEILAHYERYEQRIPVLQRLDTGAELDWPFDARQLRMFLSD</sequence>
<name>A0A562I1I5_9GAMM</name>
<dbReference type="InterPro" id="IPR008554">
    <property type="entry name" value="Glutaredoxin-like"/>
</dbReference>
<evidence type="ECO:0000313" key="2">
    <source>
        <dbReference type="Proteomes" id="UP000319627"/>
    </source>
</evidence>
<dbReference type="Proteomes" id="UP000319627">
    <property type="component" value="Unassembled WGS sequence"/>
</dbReference>
<protein>
    <submittedName>
        <fullName evidence="1">Glutaredoxin-like protein DUF836</fullName>
    </submittedName>
</protein>